<evidence type="ECO:0000256" key="4">
    <source>
        <dbReference type="ARBA" id="ARBA00013346"/>
    </source>
</evidence>
<keyword evidence="5" id="KW-0963">Cytoplasm</keyword>
<dbReference type="PANTHER" id="PTHR11579">
    <property type="entry name" value="PROTEIN-L-ISOASPARTATE O-METHYLTRANSFERASE"/>
    <property type="match status" value="1"/>
</dbReference>
<dbReference type="InterPro" id="IPR029063">
    <property type="entry name" value="SAM-dependent_MTases_sf"/>
</dbReference>
<dbReference type="GO" id="GO:0032259">
    <property type="term" value="P:methylation"/>
    <property type="evidence" value="ECO:0007669"/>
    <property type="project" value="UniProtKB-KW"/>
</dbReference>
<comment type="similarity">
    <text evidence="2">Belongs to the methyltransferase superfamily. L-isoaspartyl/D-aspartyl protein methyltransferase family.</text>
</comment>
<evidence type="ECO:0000256" key="6">
    <source>
        <dbReference type="ARBA" id="ARBA00022603"/>
    </source>
</evidence>
<dbReference type="CDD" id="cd02440">
    <property type="entry name" value="AdoMet_MTases"/>
    <property type="match status" value="1"/>
</dbReference>
<dbReference type="SUPFAM" id="SSF53335">
    <property type="entry name" value="S-adenosyl-L-methionine-dependent methyltransferases"/>
    <property type="match status" value="1"/>
</dbReference>
<dbReference type="RefSeq" id="WP_006348498.1">
    <property type="nucleotide sequence ID" value="NZ_CP029159.1"/>
</dbReference>
<evidence type="ECO:0000256" key="10">
    <source>
        <dbReference type="ARBA" id="ARBA00031323"/>
    </source>
</evidence>
<evidence type="ECO:0000313" key="13">
    <source>
        <dbReference type="Proteomes" id="UP000005940"/>
    </source>
</evidence>
<dbReference type="AlphaFoldDB" id="I2N0R5"/>
<protein>
    <recommendedName>
        <fullName evidence="4">Protein-L-isoaspartate O-methyltransferase</fullName>
        <ecNumber evidence="3">2.1.1.77</ecNumber>
    </recommendedName>
    <alternativeName>
        <fullName evidence="11">L-isoaspartyl protein carboxyl methyltransferase</fullName>
    </alternativeName>
    <alternativeName>
        <fullName evidence="9">Protein L-isoaspartyl methyltransferase</fullName>
    </alternativeName>
    <alternativeName>
        <fullName evidence="10">Protein-beta-aspartate methyltransferase</fullName>
    </alternativeName>
</protein>
<keyword evidence="7" id="KW-0808">Transferase</keyword>
<keyword evidence="8" id="KW-0949">S-adenosyl-L-methionine</keyword>
<evidence type="ECO:0000256" key="5">
    <source>
        <dbReference type="ARBA" id="ARBA00022490"/>
    </source>
</evidence>
<dbReference type="Proteomes" id="UP000005940">
    <property type="component" value="Chromosome"/>
</dbReference>
<evidence type="ECO:0000256" key="11">
    <source>
        <dbReference type="ARBA" id="ARBA00031350"/>
    </source>
</evidence>
<evidence type="ECO:0000256" key="3">
    <source>
        <dbReference type="ARBA" id="ARBA00011890"/>
    </source>
</evidence>
<sequence>MGTPEGLVEILTRKGAIPPGWEETVAAVRRELFLPDSFETGGRTVSRDREPERWLECVYGDLALTTQLDDGRAAPEGAYRLPTSSSSMPSVMLEMLSLLRAEEGHRVLEAGAGTGYNAAWLAHRLGGGNVVSVDIDPLLAEQAARNAAAAGTSPRIVCGDADRGRPEDAPYDRLIATYTVPRIPYAWIEQTPHGRIVAPWGGSFFHASFAVLDVADGVGRGRFHGHPSFMRTRNNRPYRGRLGDFLHHTTEAEATATTLDPRRLLRTPDALFAVGLALPRAWYHWVRAEDGSGEATLWLLADDRASWASVDYLPGQREYLVEQYGPERLWETAEEAFRQWEGWGTPERARFGITVSEDGERVWLDREERVVG</sequence>
<gene>
    <name evidence="12" type="ORF">STSU_020000</name>
</gene>
<dbReference type="EMBL" id="CP029159">
    <property type="protein sequence ID" value="QKM69102.1"/>
    <property type="molecule type" value="Genomic_DNA"/>
</dbReference>
<proteinExistence type="inferred from homology"/>
<dbReference type="Pfam" id="PF01135">
    <property type="entry name" value="PCMT"/>
    <property type="match status" value="1"/>
</dbReference>
<accession>I2N0R5</accession>
<evidence type="ECO:0000256" key="2">
    <source>
        <dbReference type="ARBA" id="ARBA00005369"/>
    </source>
</evidence>
<organism evidence="12 13">
    <name type="scientific">Streptomyces tsukubensis (strain DSM 42081 / NBRC 108919 / NRRL 18488 / 9993)</name>
    <dbReference type="NCBI Taxonomy" id="1114943"/>
    <lineage>
        <taxon>Bacteria</taxon>
        <taxon>Bacillati</taxon>
        <taxon>Actinomycetota</taxon>
        <taxon>Actinomycetes</taxon>
        <taxon>Kitasatosporales</taxon>
        <taxon>Streptomycetaceae</taxon>
        <taxon>Streptomyces</taxon>
    </lineage>
</organism>
<evidence type="ECO:0000256" key="1">
    <source>
        <dbReference type="ARBA" id="ARBA00004496"/>
    </source>
</evidence>
<comment type="subcellular location">
    <subcellularLocation>
        <location evidence="1">Cytoplasm</location>
    </subcellularLocation>
</comment>
<keyword evidence="6 12" id="KW-0489">Methyltransferase</keyword>
<name>I2N0R5_STRT9</name>
<dbReference type="GO" id="GO:0005737">
    <property type="term" value="C:cytoplasm"/>
    <property type="evidence" value="ECO:0007669"/>
    <property type="project" value="UniProtKB-SubCell"/>
</dbReference>
<evidence type="ECO:0000313" key="12">
    <source>
        <dbReference type="EMBL" id="QKM69102.1"/>
    </source>
</evidence>
<dbReference type="GO" id="GO:0004719">
    <property type="term" value="F:protein-L-isoaspartate (D-aspartate) O-methyltransferase activity"/>
    <property type="evidence" value="ECO:0007669"/>
    <property type="project" value="UniProtKB-EC"/>
</dbReference>
<reference evidence="12 13" key="1">
    <citation type="journal article" date="2012" name="J. Bacteriol.">
        <title>Draft genome of Streptomyces tsukubaensis NRRL 18488, the producer of the clinically important immunosuppressant tacrolimus (FK506).</title>
        <authorList>
            <person name="Barreiro C."/>
            <person name="Prieto C."/>
            <person name="Sola-Landa A."/>
            <person name="Solera E."/>
            <person name="Martinez-Castro M."/>
            <person name="Perez-Redondo R."/>
            <person name="Garcia-Estrada C."/>
            <person name="Aparicio J.F."/>
            <person name="Fernandez-Martinez L.T."/>
            <person name="Santos-Aberturas J."/>
            <person name="Salehi-Najafabadi Z."/>
            <person name="Rodriguez-Garcia A."/>
            <person name="Tauch A."/>
            <person name="Martin J.F."/>
        </authorList>
    </citation>
    <scope>NUCLEOTIDE SEQUENCE [LARGE SCALE GENOMIC DNA]</scope>
    <source>
        <strain evidence="13">DSM 42081 / NBRC 108919 / NRRL 18488 / 9993</strain>
    </source>
</reference>
<dbReference type="EC" id="2.1.1.77" evidence="3"/>
<dbReference type="PANTHER" id="PTHR11579:SF0">
    <property type="entry name" value="PROTEIN-L-ISOASPARTATE(D-ASPARTATE) O-METHYLTRANSFERASE"/>
    <property type="match status" value="1"/>
</dbReference>
<dbReference type="Gene3D" id="3.40.50.150">
    <property type="entry name" value="Vaccinia Virus protein VP39"/>
    <property type="match status" value="1"/>
</dbReference>
<evidence type="ECO:0000256" key="9">
    <source>
        <dbReference type="ARBA" id="ARBA00030757"/>
    </source>
</evidence>
<keyword evidence="13" id="KW-1185">Reference proteome</keyword>
<dbReference type="InterPro" id="IPR000682">
    <property type="entry name" value="PCMT"/>
</dbReference>
<evidence type="ECO:0000256" key="8">
    <source>
        <dbReference type="ARBA" id="ARBA00022691"/>
    </source>
</evidence>
<evidence type="ECO:0000256" key="7">
    <source>
        <dbReference type="ARBA" id="ARBA00022679"/>
    </source>
</evidence>